<feature type="transmembrane region" description="Helical" evidence="1">
    <location>
        <begin position="52"/>
        <end position="74"/>
    </location>
</feature>
<keyword evidence="1" id="KW-0812">Transmembrane</keyword>
<evidence type="ECO:0000256" key="1">
    <source>
        <dbReference type="SAM" id="Phobius"/>
    </source>
</evidence>
<accession>A0A9D1EA30</accession>
<sequence length="247" mass="27780">MAGRQGPEEQKHQEPYDFYKPVEQEPITLRGEWKKLRKMGFRDGVEYLWNNYTAQVIVIFLLIVLVAIIGSSIYQRTRPTPYLTLGLIDYDGYSEYLEGEDIAAEDGSTEHLTINTFQGLSAETIASGEGQDTVMGITAMVAAGDLDGIIASGESILLLQRNSGDYFYDLEEQFGENELAMLQDRLLYAQDEDGVEYPVAVNISGLSALKGAGETPENMYVAFTYNTRNAQHLRQWIFQELGYRLTD</sequence>
<organism evidence="2 3">
    <name type="scientific">Candidatus Pullilachnospira gallistercoris</name>
    <dbReference type="NCBI Taxonomy" id="2840911"/>
    <lineage>
        <taxon>Bacteria</taxon>
        <taxon>Bacillati</taxon>
        <taxon>Bacillota</taxon>
        <taxon>Clostridia</taxon>
        <taxon>Lachnospirales</taxon>
        <taxon>Lachnospiraceae</taxon>
        <taxon>Lachnospiraceae incertae sedis</taxon>
        <taxon>Candidatus Pullilachnospira</taxon>
    </lineage>
</organism>
<proteinExistence type="predicted"/>
<protein>
    <submittedName>
        <fullName evidence="2">Uncharacterized protein</fullName>
    </submittedName>
</protein>
<dbReference type="Proteomes" id="UP000823912">
    <property type="component" value="Unassembled WGS sequence"/>
</dbReference>
<gene>
    <name evidence="2" type="ORF">IAA55_05655</name>
</gene>
<comment type="caution">
    <text evidence="2">The sequence shown here is derived from an EMBL/GenBank/DDBJ whole genome shotgun (WGS) entry which is preliminary data.</text>
</comment>
<evidence type="ECO:0000313" key="2">
    <source>
        <dbReference type="EMBL" id="HIR70746.1"/>
    </source>
</evidence>
<dbReference type="EMBL" id="DVHM01000093">
    <property type="protein sequence ID" value="HIR70746.1"/>
    <property type="molecule type" value="Genomic_DNA"/>
</dbReference>
<reference evidence="2" key="2">
    <citation type="journal article" date="2021" name="PeerJ">
        <title>Extensive microbial diversity within the chicken gut microbiome revealed by metagenomics and culture.</title>
        <authorList>
            <person name="Gilroy R."/>
            <person name="Ravi A."/>
            <person name="Getino M."/>
            <person name="Pursley I."/>
            <person name="Horton D.L."/>
            <person name="Alikhan N.F."/>
            <person name="Baker D."/>
            <person name="Gharbi K."/>
            <person name="Hall N."/>
            <person name="Watson M."/>
            <person name="Adriaenssens E.M."/>
            <person name="Foster-Nyarko E."/>
            <person name="Jarju S."/>
            <person name="Secka A."/>
            <person name="Antonio M."/>
            <person name="Oren A."/>
            <person name="Chaudhuri R.R."/>
            <person name="La Ragione R."/>
            <person name="Hildebrand F."/>
            <person name="Pallen M.J."/>
        </authorList>
    </citation>
    <scope>NUCLEOTIDE SEQUENCE</scope>
    <source>
        <strain evidence="2">ChiSjej5B23-6657</strain>
    </source>
</reference>
<evidence type="ECO:0000313" key="3">
    <source>
        <dbReference type="Proteomes" id="UP000823912"/>
    </source>
</evidence>
<name>A0A9D1EA30_9FIRM</name>
<reference evidence="2" key="1">
    <citation type="submission" date="2020-10" db="EMBL/GenBank/DDBJ databases">
        <authorList>
            <person name="Gilroy R."/>
        </authorList>
    </citation>
    <scope>NUCLEOTIDE SEQUENCE</scope>
    <source>
        <strain evidence="2">ChiSjej5B23-6657</strain>
    </source>
</reference>
<dbReference type="AlphaFoldDB" id="A0A9D1EA30"/>
<keyword evidence="1" id="KW-1133">Transmembrane helix</keyword>
<keyword evidence="1" id="KW-0472">Membrane</keyword>